<name>A0A835AUD4_9POAL</name>
<keyword evidence="2" id="KW-0732">Signal</keyword>
<comment type="caution">
    <text evidence="3">The sequence shown here is derived from an EMBL/GenBank/DDBJ whole genome shotgun (WGS) entry which is preliminary data.</text>
</comment>
<evidence type="ECO:0000313" key="4">
    <source>
        <dbReference type="Proteomes" id="UP000636709"/>
    </source>
</evidence>
<feature type="region of interest" description="Disordered" evidence="1">
    <location>
        <begin position="102"/>
        <end position="178"/>
    </location>
</feature>
<feature type="region of interest" description="Disordered" evidence="1">
    <location>
        <begin position="22"/>
        <end position="89"/>
    </location>
</feature>
<feature type="compositionally biased region" description="Basic and acidic residues" evidence="1">
    <location>
        <begin position="134"/>
        <end position="158"/>
    </location>
</feature>
<gene>
    <name evidence="3" type="ORF">HU200_048880</name>
</gene>
<dbReference type="Proteomes" id="UP000636709">
    <property type="component" value="Unassembled WGS sequence"/>
</dbReference>
<sequence>MAGMLAPGLQFLGWLITACSARPRSTGQDQGDRKGEAEVAAEAIRPHSGTSCSRPPPRVLPAEAGSSRPLGAGTHGLPRRRPPPPLSEFSFLVTAAPPAISLVGSGGHRRQRRAAPAPPSRTALSEMNAGDDGVCSKRRESALRLRDGTVVHRPDHGPPDPTNPNRPTRKKTDPTRPDHVTARSFPYHYPCAFLHISLFPNLMLFTSAYFNKQEAGHVGCNSRPLDRPDPTDLAPPSISPPLTDPWSLPVIPLLPLRSAPATVPSHPILARTPRTPVLAYITLQCISSSLLHPQDLTSEHPGAPPLGLHRAELQEQPVSSIRSDRRQRRHMDATMTVSRTSCIDLSGPRCPPTTGGASPHEANSATAAGQDSGRHHPPPPPVSASRPLLSPMLHQIAGELSAKSRPSMTCTSLGAYKACSLYAFVSTTVHMLISSFRLIFLLPPVNNAQATDGERQATAPSPMAIGRFELEVLKADCWDNLAPMHLHGLKHAKTLKQVFLLADDTVTFIPGTKTVTVPACDCRIADTTRDTNRSGFRTTRPEPRNRSTTSPQVIDLSRPRPEG</sequence>
<protein>
    <submittedName>
        <fullName evidence="3">Uncharacterized protein</fullName>
    </submittedName>
</protein>
<feature type="region of interest" description="Disordered" evidence="1">
    <location>
        <begin position="530"/>
        <end position="563"/>
    </location>
</feature>
<evidence type="ECO:0000256" key="1">
    <source>
        <dbReference type="SAM" id="MobiDB-lite"/>
    </source>
</evidence>
<evidence type="ECO:0000313" key="3">
    <source>
        <dbReference type="EMBL" id="KAF8673322.1"/>
    </source>
</evidence>
<feature type="signal peptide" evidence="2">
    <location>
        <begin position="1"/>
        <end position="21"/>
    </location>
</feature>
<accession>A0A835AUD4</accession>
<evidence type="ECO:0000256" key="2">
    <source>
        <dbReference type="SAM" id="SignalP"/>
    </source>
</evidence>
<dbReference type="EMBL" id="JACEFO010002208">
    <property type="protein sequence ID" value="KAF8673322.1"/>
    <property type="molecule type" value="Genomic_DNA"/>
</dbReference>
<keyword evidence="4" id="KW-1185">Reference proteome</keyword>
<proteinExistence type="predicted"/>
<feature type="chain" id="PRO_5032753295" evidence="2">
    <location>
        <begin position="22"/>
        <end position="563"/>
    </location>
</feature>
<feature type="region of interest" description="Disordered" evidence="1">
    <location>
        <begin position="295"/>
        <end position="387"/>
    </location>
</feature>
<reference evidence="3" key="1">
    <citation type="submission" date="2020-07" db="EMBL/GenBank/DDBJ databases">
        <title>Genome sequence and genetic diversity analysis of an under-domesticated orphan crop, white fonio (Digitaria exilis).</title>
        <authorList>
            <person name="Bennetzen J.L."/>
            <person name="Chen S."/>
            <person name="Ma X."/>
            <person name="Wang X."/>
            <person name="Yssel A.E.J."/>
            <person name="Chaluvadi S.R."/>
            <person name="Johnson M."/>
            <person name="Gangashetty P."/>
            <person name="Hamidou F."/>
            <person name="Sanogo M.D."/>
            <person name="Zwaenepoel A."/>
            <person name="Wallace J."/>
            <person name="Van De Peer Y."/>
            <person name="Van Deynze A."/>
        </authorList>
    </citation>
    <scope>NUCLEOTIDE SEQUENCE</scope>
    <source>
        <tissue evidence="3">Leaves</tissue>
    </source>
</reference>
<dbReference type="AlphaFoldDB" id="A0A835AUD4"/>
<organism evidence="3 4">
    <name type="scientific">Digitaria exilis</name>
    <dbReference type="NCBI Taxonomy" id="1010633"/>
    <lineage>
        <taxon>Eukaryota</taxon>
        <taxon>Viridiplantae</taxon>
        <taxon>Streptophyta</taxon>
        <taxon>Embryophyta</taxon>
        <taxon>Tracheophyta</taxon>
        <taxon>Spermatophyta</taxon>
        <taxon>Magnoliopsida</taxon>
        <taxon>Liliopsida</taxon>
        <taxon>Poales</taxon>
        <taxon>Poaceae</taxon>
        <taxon>PACMAD clade</taxon>
        <taxon>Panicoideae</taxon>
        <taxon>Panicodae</taxon>
        <taxon>Paniceae</taxon>
        <taxon>Anthephorinae</taxon>
        <taxon>Digitaria</taxon>
    </lineage>
</organism>